<protein>
    <recommendedName>
        <fullName evidence="4 11">Adenosine kinase</fullName>
        <shortName evidence="11">AK</shortName>
        <ecNumber evidence="4 11">2.7.1.20</ecNumber>
    </recommendedName>
    <alternativeName>
        <fullName evidence="11">Adenosine 5'-phosphotransferase</fullName>
    </alternativeName>
</protein>
<keyword evidence="5 11" id="KW-0808">Transferase</keyword>
<dbReference type="Proteomes" id="UP001163846">
    <property type="component" value="Unassembled WGS sequence"/>
</dbReference>
<comment type="caution">
    <text evidence="13">The sequence shown here is derived from an EMBL/GenBank/DDBJ whole genome shotgun (WGS) entry which is preliminary data.</text>
</comment>
<dbReference type="InterPro" id="IPR029056">
    <property type="entry name" value="Ribokinase-like"/>
</dbReference>
<evidence type="ECO:0000256" key="10">
    <source>
        <dbReference type="PIRSR" id="PIRSR601805-1"/>
    </source>
</evidence>
<dbReference type="EMBL" id="MU806336">
    <property type="protein sequence ID" value="KAJ3836253.1"/>
    <property type="molecule type" value="Genomic_DNA"/>
</dbReference>
<keyword evidence="14" id="KW-1185">Reference proteome</keyword>
<comment type="pathway">
    <text evidence="2 11">Purine metabolism; AMP biosynthesis via salvage pathway; AMP from adenosine: step 1/1.</text>
</comment>
<comment type="catalytic activity">
    <reaction evidence="11">
        <text>adenosine + ATP = AMP + ADP + H(+)</text>
        <dbReference type="Rhea" id="RHEA:20824"/>
        <dbReference type="ChEBI" id="CHEBI:15378"/>
        <dbReference type="ChEBI" id="CHEBI:16335"/>
        <dbReference type="ChEBI" id="CHEBI:30616"/>
        <dbReference type="ChEBI" id="CHEBI:456215"/>
        <dbReference type="ChEBI" id="CHEBI:456216"/>
        <dbReference type="EC" id="2.7.1.20"/>
    </reaction>
</comment>
<reference evidence="13" key="1">
    <citation type="submission" date="2022-08" db="EMBL/GenBank/DDBJ databases">
        <authorList>
            <consortium name="DOE Joint Genome Institute"/>
            <person name="Min B."/>
            <person name="Riley R."/>
            <person name="Sierra-Patev S."/>
            <person name="Naranjo-Ortiz M."/>
            <person name="Looney B."/>
            <person name="Konkel Z."/>
            <person name="Slot J.C."/>
            <person name="Sakamoto Y."/>
            <person name="Steenwyk J.L."/>
            <person name="Rokas A."/>
            <person name="Carro J."/>
            <person name="Camarero S."/>
            <person name="Ferreira P."/>
            <person name="Molpeceres G."/>
            <person name="Ruiz-Duenas F.J."/>
            <person name="Serrano A."/>
            <person name="Henrissat B."/>
            <person name="Drula E."/>
            <person name="Hughes K.W."/>
            <person name="Mata J.L."/>
            <person name="Ishikawa N.K."/>
            <person name="Vargas-Isla R."/>
            <person name="Ushijima S."/>
            <person name="Smith C.A."/>
            <person name="Ahrendt S."/>
            <person name="Andreopoulos W."/>
            <person name="He G."/>
            <person name="Labutti K."/>
            <person name="Lipzen A."/>
            <person name="Ng V."/>
            <person name="Sandor L."/>
            <person name="Barry K."/>
            <person name="Martinez A.T."/>
            <person name="Xiao Y."/>
            <person name="Gibbons J.G."/>
            <person name="Terashima K."/>
            <person name="Hibbett D.S."/>
            <person name="Grigoriev I.V."/>
        </authorList>
    </citation>
    <scope>NUCLEOTIDE SEQUENCE</scope>
    <source>
        <strain evidence="13">TFB9207</strain>
    </source>
</reference>
<evidence type="ECO:0000256" key="2">
    <source>
        <dbReference type="ARBA" id="ARBA00004801"/>
    </source>
</evidence>
<keyword evidence="7 11" id="KW-0547">Nucleotide-binding</keyword>
<dbReference type="SUPFAM" id="SSF53613">
    <property type="entry name" value="Ribokinase-like"/>
    <property type="match status" value="1"/>
</dbReference>
<name>A0AA38P4N4_9AGAR</name>
<evidence type="ECO:0000256" key="7">
    <source>
        <dbReference type="ARBA" id="ARBA00022741"/>
    </source>
</evidence>
<evidence type="ECO:0000313" key="14">
    <source>
        <dbReference type="Proteomes" id="UP001163846"/>
    </source>
</evidence>
<gene>
    <name evidence="13" type="ORF">F5878DRAFT_690041</name>
</gene>
<evidence type="ECO:0000256" key="11">
    <source>
        <dbReference type="RuleBase" id="RU368116"/>
    </source>
</evidence>
<evidence type="ECO:0000259" key="12">
    <source>
        <dbReference type="Pfam" id="PF00294"/>
    </source>
</evidence>
<evidence type="ECO:0000256" key="4">
    <source>
        <dbReference type="ARBA" id="ARBA00012119"/>
    </source>
</evidence>
<dbReference type="GO" id="GO:0005524">
    <property type="term" value="F:ATP binding"/>
    <property type="evidence" value="ECO:0007669"/>
    <property type="project" value="UniProtKB-UniRule"/>
</dbReference>
<dbReference type="AlphaFoldDB" id="A0AA38P4N4"/>
<dbReference type="Gene3D" id="3.30.1110.10">
    <property type="match status" value="1"/>
</dbReference>
<keyword evidence="9 11" id="KW-0067">ATP-binding</keyword>
<proteinExistence type="inferred from homology"/>
<keyword evidence="6 11" id="KW-0660">Purine salvage</keyword>
<keyword evidence="11" id="KW-0460">Magnesium</keyword>
<dbReference type="PROSITE" id="PS00584">
    <property type="entry name" value="PFKB_KINASES_2"/>
    <property type="match status" value="1"/>
</dbReference>
<organism evidence="13 14">
    <name type="scientific">Lentinula raphanica</name>
    <dbReference type="NCBI Taxonomy" id="153919"/>
    <lineage>
        <taxon>Eukaryota</taxon>
        <taxon>Fungi</taxon>
        <taxon>Dikarya</taxon>
        <taxon>Basidiomycota</taxon>
        <taxon>Agaricomycotina</taxon>
        <taxon>Agaricomycetes</taxon>
        <taxon>Agaricomycetidae</taxon>
        <taxon>Agaricales</taxon>
        <taxon>Marasmiineae</taxon>
        <taxon>Omphalotaceae</taxon>
        <taxon>Lentinula</taxon>
    </lineage>
</organism>
<dbReference type="GO" id="GO:0005634">
    <property type="term" value="C:nucleus"/>
    <property type="evidence" value="ECO:0007669"/>
    <property type="project" value="TreeGrafter"/>
</dbReference>
<dbReference type="PRINTS" id="PR00989">
    <property type="entry name" value="ADENOKINASE"/>
</dbReference>
<dbReference type="GO" id="GO:0044209">
    <property type="term" value="P:AMP salvage"/>
    <property type="evidence" value="ECO:0007669"/>
    <property type="project" value="UniProtKB-UniRule"/>
</dbReference>
<dbReference type="GO" id="GO:0004001">
    <property type="term" value="F:adenosine kinase activity"/>
    <property type="evidence" value="ECO:0007669"/>
    <property type="project" value="UniProtKB-UniRule"/>
</dbReference>
<accession>A0AA38P4N4</accession>
<dbReference type="InterPro" id="IPR011611">
    <property type="entry name" value="PfkB_dom"/>
</dbReference>
<feature type="domain" description="Carbohydrate kinase PfkB" evidence="12">
    <location>
        <begin position="24"/>
        <end position="340"/>
    </location>
</feature>
<dbReference type="PANTHER" id="PTHR45769:SF3">
    <property type="entry name" value="ADENOSINE KINASE"/>
    <property type="match status" value="1"/>
</dbReference>
<evidence type="ECO:0000256" key="1">
    <source>
        <dbReference type="ARBA" id="ARBA00001946"/>
    </source>
</evidence>
<dbReference type="Pfam" id="PF00294">
    <property type="entry name" value="PfkB"/>
    <property type="match status" value="1"/>
</dbReference>
<keyword evidence="8 11" id="KW-0418">Kinase</keyword>
<dbReference type="EC" id="2.7.1.20" evidence="4 11"/>
<dbReference type="InterPro" id="IPR001805">
    <property type="entry name" value="Adenokinase"/>
</dbReference>
<comment type="cofactor">
    <cofactor evidence="1 11">
        <name>Mg(2+)</name>
        <dbReference type="ChEBI" id="CHEBI:18420"/>
    </cofactor>
</comment>
<evidence type="ECO:0000256" key="5">
    <source>
        <dbReference type="ARBA" id="ARBA00022679"/>
    </source>
</evidence>
<dbReference type="GO" id="GO:0006144">
    <property type="term" value="P:purine nucleobase metabolic process"/>
    <property type="evidence" value="ECO:0007669"/>
    <property type="project" value="TreeGrafter"/>
</dbReference>
<dbReference type="InterPro" id="IPR002173">
    <property type="entry name" value="Carboh/pur_kinase_PfkB_CS"/>
</dbReference>
<dbReference type="Gene3D" id="3.40.1190.20">
    <property type="match status" value="1"/>
</dbReference>
<feature type="active site" description="Proton acceptor" evidence="10">
    <location>
        <position position="299"/>
    </location>
</feature>
<evidence type="ECO:0000313" key="13">
    <source>
        <dbReference type="EMBL" id="KAJ3836253.1"/>
    </source>
</evidence>
<comment type="similarity">
    <text evidence="3 11">Belongs to the carbohydrate kinase PfkB family.</text>
</comment>
<sequence length="347" mass="37629">MPCTIFCVGHPLIDMQVRQAEDLITKYNLKANDAILAGAEHEPIYEELVRERQVVYVAGGAAQNTARGAAYVLTKPHSVAFAGCVGDDDLAEQLRAANQREGVIDAYQVKKGQKTGACAVLISDGHHRSLVTTLRVAKDLDEGHLWSPTVAPLITSSKVIYLEGYLFTHRPEVSIRLGKKVSEMGKILVVNLSAPYIPRLYSAQIQEIMPYCDIIISNEAEAEAWAVSNNHAEPTNMSLVAKAIALHPKANPTPPRIVIITHGAHSTTVVCADKPDRPKIYPVPSLKEEEIVDTNAAGDAFAGGFLGAYVLEKSLDECVGTGHRLAAMCIGQEGPQYKWPNTRSEGN</sequence>
<evidence type="ECO:0000256" key="8">
    <source>
        <dbReference type="ARBA" id="ARBA00022777"/>
    </source>
</evidence>
<evidence type="ECO:0000256" key="9">
    <source>
        <dbReference type="ARBA" id="ARBA00022840"/>
    </source>
</evidence>
<evidence type="ECO:0000256" key="3">
    <source>
        <dbReference type="ARBA" id="ARBA00010688"/>
    </source>
</evidence>
<dbReference type="GO" id="GO:0005829">
    <property type="term" value="C:cytosol"/>
    <property type="evidence" value="ECO:0007669"/>
    <property type="project" value="TreeGrafter"/>
</dbReference>
<dbReference type="CDD" id="cd01168">
    <property type="entry name" value="adenosine_kinase"/>
    <property type="match status" value="1"/>
</dbReference>
<comment type="function">
    <text evidence="11">ATP dependent phosphorylation of adenosine and other related nucleoside analogs to monophosphate derivatives.</text>
</comment>
<dbReference type="GO" id="GO:0006166">
    <property type="term" value="P:purine ribonucleoside salvage"/>
    <property type="evidence" value="ECO:0007669"/>
    <property type="project" value="UniProtKB-KW"/>
</dbReference>
<dbReference type="PANTHER" id="PTHR45769">
    <property type="entry name" value="ADENOSINE KINASE"/>
    <property type="match status" value="1"/>
</dbReference>
<evidence type="ECO:0000256" key="6">
    <source>
        <dbReference type="ARBA" id="ARBA00022726"/>
    </source>
</evidence>